<feature type="transmembrane region" description="Helical" evidence="1">
    <location>
        <begin position="103"/>
        <end position="122"/>
    </location>
</feature>
<feature type="domain" description="Prepilin type IV endopeptidase peptidase" evidence="2">
    <location>
        <begin position="16"/>
        <end position="116"/>
    </location>
</feature>
<keyword evidence="4" id="KW-1185">Reference proteome</keyword>
<feature type="transmembrane region" description="Helical" evidence="1">
    <location>
        <begin position="9"/>
        <end position="25"/>
    </location>
</feature>
<proteinExistence type="predicted"/>
<evidence type="ECO:0000256" key="1">
    <source>
        <dbReference type="SAM" id="Phobius"/>
    </source>
</evidence>
<gene>
    <name evidence="3" type="ORF">GCM10007927_06510</name>
</gene>
<feature type="transmembrane region" description="Helical" evidence="1">
    <location>
        <begin position="62"/>
        <end position="83"/>
    </location>
</feature>
<protein>
    <recommendedName>
        <fullName evidence="2">Prepilin type IV endopeptidase peptidase domain-containing protein</fullName>
    </recommendedName>
</protein>
<sequence length="165" mass="17697">MMAIEATDAMWFLPFVLPICLYVAFTDMAQMKITNQAVIALTLVFVVIGFFLMPFTDYLWRLAALVIVLVVGIILNAAGALGAGDAKFAAAAAPFIALGDLRLLMALFAATLLAAAAVHRGAKFTPLRQLAPHWISWERGRKFPMGLALGPALAIYLILGALYGS</sequence>
<organism evidence="3 4">
    <name type="scientific">Sulfitobacter pacificus</name>
    <dbReference type="NCBI Taxonomy" id="1499314"/>
    <lineage>
        <taxon>Bacteria</taxon>
        <taxon>Pseudomonadati</taxon>
        <taxon>Pseudomonadota</taxon>
        <taxon>Alphaproteobacteria</taxon>
        <taxon>Rhodobacterales</taxon>
        <taxon>Roseobacteraceae</taxon>
        <taxon>Sulfitobacter</taxon>
    </lineage>
</organism>
<reference evidence="3" key="1">
    <citation type="journal article" date="2014" name="Int. J. Syst. Evol. Microbiol.">
        <title>Complete genome of a new Firmicutes species belonging to the dominant human colonic microbiota ('Ruminococcus bicirculans') reveals two chromosomes and a selective capacity to utilize plant glucans.</title>
        <authorList>
            <consortium name="NISC Comparative Sequencing Program"/>
            <person name="Wegmann U."/>
            <person name="Louis P."/>
            <person name="Goesmann A."/>
            <person name="Henrissat B."/>
            <person name="Duncan S.H."/>
            <person name="Flint H.J."/>
        </authorList>
    </citation>
    <scope>NUCLEOTIDE SEQUENCE</scope>
    <source>
        <strain evidence="3">NBRC 109915</strain>
    </source>
</reference>
<keyword evidence="1" id="KW-0812">Transmembrane</keyword>
<feature type="transmembrane region" description="Helical" evidence="1">
    <location>
        <begin position="143"/>
        <end position="163"/>
    </location>
</feature>
<dbReference type="Proteomes" id="UP001161388">
    <property type="component" value="Unassembled WGS sequence"/>
</dbReference>
<dbReference type="EMBL" id="BSNL01000001">
    <property type="protein sequence ID" value="GLQ25848.1"/>
    <property type="molecule type" value="Genomic_DNA"/>
</dbReference>
<keyword evidence="1" id="KW-0472">Membrane</keyword>
<dbReference type="Pfam" id="PF01478">
    <property type="entry name" value="Peptidase_A24"/>
    <property type="match status" value="1"/>
</dbReference>
<evidence type="ECO:0000313" key="4">
    <source>
        <dbReference type="Proteomes" id="UP001161388"/>
    </source>
</evidence>
<dbReference type="Gene3D" id="1.20.120.1220">
    <property type="match status" value="1"/>
</dbReference>
<name>A0ABQ5VEB2_9RHOB</name>
<comment type="caution">
    <text evidence="3">The sequence shown here is derived from an EMBL/GenBank/DDBJ whole genome shotgun (WGS) entry which is preliminary data.</text>
</comment>
<keyword evidence="1" id="KW-1133">Transmembrane helix</keyword>
<accession>A0ABQ5VEB2</accession>
<reference evidence="3" key="2">
    <citation type="submission" date="2023-01" db="EMBL/GenBank/DDBJ databases">
        <title>Draft genome sequence of Sulfitobacter pacificus strain NBRC 109915.</title>
        <authorList>
            <person name="Sun Q."/>
            <person name="Mori K."/>
        </authorList>
    </citation>
    <scope>NUCLEOTIDE SEQUENCE</scope>
    <source>
        <strain evidence="3">NBRC 109915</strain>
    </source>
</reference>
<feature type="transmembrane region" description="Helical" evidence="1">
    <location>
        <begin position="37"/>
        <end position="55"/>
    </location>
</feature>
<dbReference type="InterPro" id="IPR000045">
    <property type="entry name" value="Prepilin_IV_endopep_pep"/>
</dbReference>
<evidence type="ECO:0000259" key="2">
    <source>
        <dbReference type="Pfam" id="PF01478"/>
    </source>
</evidence>
<evidence type="ECO:0000313" key="3">
    <source>
        <dbReference type="EMBL" id="GLQ25848.1"/>
    </source>
</evidence>